<protein>
    <submittedName>
        <fullName evidence="2">Acyl carrier protein</fullName>
    </submittedName>
</protein>
<evidence type="ECO:0000313" key="2">
    <source>
        <dbReference type="EMBL" id="PRY96088.1"/>
    </source>
</evidence>
<dbReference type="Proteomes" id="UP000238308">
    <property type="component" value="Unassembled WGS sequence"/>
</dbReference>
<dbReference type="InterPro" id="IPR036736">
    <property type="entry name" value="ACP-like_sf"/>
</dbReference>
<keyword evidence="3" id="KW-1185">Reference proteome</keyword>
<organism evidence="2 3">
    <name type="scientific">Jezberella montanilacus</name>
    <dbReference type="NCBI Taxonomy" id="323426"/>
    <lineage>
        <taxon>Bacteria</taxon>
        <taxon>Pseudomonadati</taxon>
        <taxon>Pseudomonadota</taxon>
        <taxon>Betaproteobacteria</taxon>
        <taxon>Burkholderiales</taxon>
        <taxon>Alcaligenaceae</taxon>
        <taxon>Jezberella</taxon>
    </lineage>
</organism>
<dbReference type="AlphaFoldDB" id="A0A2T0XAX2"/>
<feature type="domain" description="Carrier" evidence="1">
    <location>
        <begin position="17"/>
        <end position="71"/>
    </location>
</feature>
<dbReference type="RefSeq" id="WP_259673663.1">
    <property type="nucleotide sequence ID" value="NZ_PVTV01000019.1"/>
</dbReference>
<gene>
    <name evidence="2" type="ORF">BCM14_3028</name>
</gene>
<dbReference type="InterPro" id="IPR009081">
    <property type="entry name" value="PP-bd_ACP"/>
</dbReference>
<evidence type="ECO:0000313" key="3">
    <source>
        <dbReference type="Proteomes" id="UP000238308"/>
    </source>
</evidence>
<dbReference type="EMBL" id="PVTV01000019">
    <property type="protein sequence ID" value="PRY96088.1"/>
    <property type="molecule type" value="Genomic_DNA"/>
</dbReference>
<dbReference type="Gene3D" id="1.10.1200.10">
    <property type="entry name" value="ACP-like"/>
    <property type="match status" value="1"/>
</dbReference>
<dbReference type="Pfam" id="PF00550">
    <property type="entry name" value="PP-binding"/>
    <property type="match status" value="1"/>
</dbReference>
<accession>A0A2T0XAX2</accession>
<dbReference type="SUPFAM" id="SSF47336">
    <property type="entry name" value="ACP-like"/>
    <property type="match status" value="1"/>
</dbReference>
<comment type="caution">
    <text evidence="2">The sequence shown here is derived from an EMBL/GenBank/DDBJ whole genome shotgun (WGS) entry which is preliminary data.</text>
</comment>
<reference evidence="2 3" key="1">
    <citation type="submission" date="2018-03" db="EMBL/GenBank/DDBJ databases">
        <title>Genomic Encyclopedia of Type Strains, Phase III (KMG-III): the genomes of soil and plant-associated and newly described type strains.</title>
        <authorList>
            <person name="Whitman W."/>
        </authorList>
    </citation>
    <scope>NUCLEOTIDE SEQUENCE [LARGE SCALE GENOMIC DNA]</scope>
    <source>
        <strain evidence="2 3">MWH-P2sevCIIIb</strain>
    </source>
</reference>
<evidence type="ECO:0000259" key="1">
    <source>
        <dbReference type="Pfam" id="PF00550"/>
    </source>
</evidence>
<proteinExistence type="predicted"/>
<sequence length="141" mass="15809">MTEAVISKEEIMAVFPTVQKTVADALGCDVEDIEIDVSLIEGLDAESIDFLDLIFRLERAFKVKVPRGKIIEDVRGDMSVEDFEQNGLLTEKGLARLREYLSEIPDDRFKAGMRVDAIARLYTPETFCKLVIRAQRAQAAG</sequence>
<name>A0A2T0XAX2_9BURK</name>